<dbReference type="EMBL" id="NPBS01000049">
    <property type="protein sequence ID" value="PAF26052.1"/>
    <property type="molecule type" value="Genomic_DNA"/>
</dbReference>
<protein>
    <submittedName>
        <fullName evidence="2">Uncharacterized protein</fullName>
    </submittedName>
</protein>
<evidence type="ECO:0000256" key="1">
    <source>
        <dbReference type="SAM" id="Phobius"/>
    </source>
</evidence>
<feature type="transmembrane region" description="Helical" evidence="1">
    <location>
        <begin position="89"/>
        <end position="107"/>
    </location>
</feature>
<keyword evidence="1" id="KW-1133">Transmembrane helix</keyword>
<gene>
    <name evidence="2" type="ORF">CHH61_10530</name>
</gene>
<dbReference type="AlphaFoldDB" id="A0A268S0M6"/>
<keyword evidence="1" id="KW-0812">Transmembrane</keyword>
<keyword evidence="1" id="KW-0472">Membrane</keyword>
<organism evidence="2 3">
    <name type="scientific">Shouchella clausii</name>
    <name type="common">Alkalihalobacillus clausii</name>
    <dbReference type="NCBI Taxonomy" id="79880"/>
    <lineage>
        <taxon>Bacteria</taxon>
        <taxon>Bacillati</taxon>
        <taxon>Bacillota</taxon>
        <taxon>Bacilli</taxon>
        <taxon>Bacillales</taxon>
        <taxon>Bacillaceae</taxon>
        <taxon>Shouchella</taxon>
    </lineage>
</organism>
<comment type="caution">
    <text evidence="2">The sequence shown here is derived from an EMBL/GenBank/DDBJ whole genome shotgun (WGS) entry which is preliminary data.</text>
</comment>
<feature type="transmembrane region" description="Helical" evidence="1">
    <location>
        <begin position="147"/>
        <end position="166"/>
    </location>
</feature>
<feature type="transmembrane region" description="Helical" evidence="1">
    <location>
        <begin position="172"/>
        <end position="197"/>
    </location>
</feature>
<dbReference type="Proteomes" id="UP000216133">
    <property type="component" value="Unassembled WGS sequence"/>
</dbReference>
<reference evidence="2 3" key="1">
    <citation type="submission" date="2017-07" db="EMBL/GenBank/DDBJ databases">
        <title>Isolation and whole genome analysis of endospore-forming bacteria from heroin.</title>
        <authorList>
            <person name="Kalinowski J."/>
            <person name="Ahrens B."/>
            <person name="Al-Dilaimi A."/>
            <person name="Winkler A."/>
            <person name="Wibberg D."/>
            <person name="Schleenbecker U."/>
            <person name="Ruckert C."/>
            <person name="Wolfel R."/>
            <person name="Grass G."/>
        </authorList>
    </citation>
    <scope>NUCLEOTIDE SEQUENCE [LARGE SCALE GENOMIC DNA]</scope>
    <source>
        <strain evidence="2 3">7523-2</strain>
    </source>
</reference>
<name>A0A268S0M6_SHOCL</name>
<evidence type="ECO:0000313" key="3">
    <source>
        <dbReference type="Proteomes" id="UP000216133"/>
    </source>
</evidence>
<proteinExistence type="predicted"/>
<evidence type="ECO:0000313" key="2">
    <source>
        <dbReference type="EMBL" id="PAF26052.1"/>
    </source>
</evidence>
<feature type="transmembrane region" description="Helical" evidence="1">
    <location>
        <begin position="113"/>
        <end position="131"/>
    </location>
</feature>
<accession>A0A268S0M6</accession>
<sequence length="200" mass="22388">MNFIEEYTEKLSNYLCDLPPHARNNVTNEIRQHMQDLSSELEHSGYSKGEIAAELSNEFPTPQKLAGKYIEEYKSSNAELTEKMNGTTTYTLILLLGGLVAFIVPIYQSTVNLFALVPFLTSFVLGLVLINKKKHFIASKSFKQSRLMLCSIVGLGLAAFALGLVINDNFRIIFSLSVLFLFLISSLVSCVNIRIILKEN</sequence>
<dbReference type="RefSeq" id="WP_095238817.1">
    <property type="nucleotide sequence ID" value="NZ_CP155470.1"/>
</dbReference>